<dbReference type="EMBL" id="LGRX02031815">
    <property type="protein sequence ID" value="KAK3244472.1"/>
    <property type="molecule type" value="Genomic_DNA"/>
</dbReference>
<evidence type="ECO:0000256" key="3">
    <source>
        <dbReference type="SAM" id="Phobius"/>
    </source>
</evidence>
<feature type="domain" description="IPT/TIG" evidence="5">
    <location>
        <begin position="2261"/>
        <end position="2344"/>
    </location>
</feature>
<dbReference type="Gene3D" id="2.60.40.10">
    <property type="entry name" value="Immunoglobulins"/>
    <property type="match status" value="15"/>
</dbReference>
<proteinExistence type="predicted"/>
<keyword evidence="3" id="KW-0472">Membrane</keyword>
<dbReference type="InterPro" id="IPR014756">
    <property type="entry name" value="Ig_E-set"/>
</dbReference>
<evidence type="ECO:0000256" key="1">
    <source>
        <dbReference type="ARBA" id="ARBA00023180"/>
    </source>
</evidence>
<organism evidence="6 7">
    <name type="scientific">Cymbomonas tetramitiformis</name>
    <dbReference type="NCBI Taxonomy" id="36881"/>
    <lineage>
        <taxon>Eukaryota</taxon>
        <taxon>Viridiplantae</taxon>
        <taxon>Chlorophyta</taxon>
        <taxon>Pyramimonadophyceae</taxon>
        <taxon>Pyramimonadales</taxon>
        <taxon>Pyramimonadaceae</taxon>
        <taxon>Cymbomonas</taxon>
    </lineage>
</organism>
<dbReference type="Proteomes" id="UP001190700">
    <property type="component" value="Unassembled WGS sequence"/>
</dbReference>
<dbReference type="InterPro" id="IPR052014">
    <property type="entry name" value="Dictyostelium_Tiger"/>
</dbReference>
<evidence type="ECO:0000259" key="5">
    <source>
        <dbReference type="SMART" id="SM00429"/>
    </source>
</evidence>
<keyword evidence="3" id="KW-1133">Transmembrane helix</keyword>
<dbReference type="SUPFAM" id="SSF81296">
    <property type="entry name" value="E set domains"/>
    <property type="match status" value="11"/>
</dbReference>
<keyword evidence="3" id="KW-0812">Transmembrane</keyword>
<protein>
    <recommendedName>
        <fullName evidence="5">IPT/TIG domain-containing protein</fullName>
    </recommendedName>
</protein>
<feature type="domain" description="IPT/TIG" evidence="5">
    <location>
        <begin position="661"/>
        <end position="748"/>
    </location>
</feature>
<feature type="domain" description="IPT/TIG" evidence="5">
    <location>
        <begin position="3536"/>
        <end position="3622"/>
    </location>
</feature>
<dbReference type="SMART" id="SM00429">
    <property type="entry name" value="IPT"/>
    <property type="match status" value="8"/>
</dbReference>
<dbReference type="CDD" id="cd00603">
    <property type="entry name" value="IPT_PCSR"/>
    <property type="match status" value="7"/>
</dbReference>
<accession>A0AAE0BX86</accession>
<keyword evidence="7" id="KW-1185">Reference proteome</keyword>
<keyword evidence="4" id="KW-0732">Signal</keyword>
<feature type="domain" description="IPT/TIG" evidence="5">
    <location>
        <begin position="3446"/>
        <end position="3535"/>
    </location>
</feature>
<evidence type="ECO:0000313" key="6">
    <source>
        <dbReference type="EMBL" id="KAK3244472.1"/>
    </source>
</evidence>
<feature type="domain" description="IPT/TIG" evidence="5">
    <location>
        <begin position="1772"/>
        <end position="1857"/>
    </location>
</feature>
<dbReference type="InterPro" id="IPR013783">
    <property type="entry name" value="Ig-like_fold"/>
</dbReference>
<feature type="region of interest" description="Disordered" evidence="2">
    <location>
        <begin position="3843"/>
        <end position="3868"/>
    </location>
</feature>
<feature type="domain" description="IPT/TIG" evidence="5">
    <location>
        <begin position="1974"/>
        <end position="2080"/>
    </location>
</feature>
<feature type="signal peptide" evidence="4">
    <location>
        <begin position="1"/>
        <end position="24"/>
    </location>
</feature>
<dbReference type="Pfam" id="PF01833">
    <property type="entry name" value="TIG"/>
    <property type="match status" value="11"/>
</dbReference>
<evidence type="ECO:0000313" key="7">
    <source>
        <dbReference type="Proteomes" id="UP001190700"/>
    </source>
</evidence>
<gene>
    <name evidence="6" type="ORF">CYMTET_45911</name>
</gene>
<reference evidence="6 7" key="1">
    <citation type="journal article" date="2015" name="Genome Biol. Evol.">
        <title>Comparative Genomics of a Bacterivorous Green Alga Reveals Evolutionary Causalities and Consequences of Phago-Mixotrophic Mode of Nutrition.</title>
        <authorList>
            <person name="Burns J.A."/>
            <person name="Paasch A."/>
            <person name="Narechania A."/>
            <person name="Kim E."/>
        </authorList>
    </citation>
    <scope>NUCLEOTIDE SEQUENCE [LARGE SCALE GENOMIC DNA]</scope>
    <source>
        <strain evidence="6 7">PLY_AMNH</strain>
    </source>
</reference>
<sequence length="3868" mass="401406">MRGSQRMTPVLALCLLFLAGSSLAAPTLTTSTSTLTYTEQTSAINVDDTIALESDEFLNGATIQIVYPGDVLDTSGAQIDELSISGLGNGISSSGFNPSTKTISLSGSASSTAYQKALRTLTFYNPSDALSADQRTVTYTVTDINGASVTADRYVNIFLIDNPPTVTFSHTSISYTESQGELFIDSNVQILDDDSTETASVQVQITGGYESGQDVLSFGDDVDNKADPNGDNLGVRATWDSSTGTLRAAGAVLPLGTYQEILRTVKFVNPSQTISTATRTFTYTVADATGADSTSPLPSLDMTVSSVNQAPVISMSTSQLSVSESDPSMNVASDFSITDIDDSNMAGATVSISGAFEAGKDVLGCSSASMSCSYDTQTGVLTLSGSASISAYTTAMQGVQYSSVGGAANTGTRTLTFGVTDGKTASNQVSRNIAFTSSNDAPVLTGTTSDGTYQELGPLTIQPLLAITDSDTSSMASATVSIISGFDPNTDFLTVTVSGAIQSSFDSAAGVLSLTGTESIQRYQDVLRTVQLGHSAYSSSNERVISFTVNDGDPNGAQSSAALSRTCWAVSFMTTPTITSTTTTSTAGGTITVIGTGFGPIAPSIVTNLYLGGVPLKDVAVIEDDVKLTATVEAGTGAGLVMQIVVNDINSPSYEIFAYTAPTVSNTTTPVSAGEEITVTGGNFGPVGNSYVSSVYIGGYICEGPTVTVAHTTITCTMPPGAGMSKDVVVTIAGQPSGSSGNGLFRYQAPEIATVTKGSFLGYSITITGKNFGPAGTEYANVTFQNLVGGNVFKCLSTVVTIQHIQLTCTVPAMSLATGANTADVTLNYTAIMYAGNQGSGTSGVGKFSYEAPVITNVTTISMWGDMVTITGRNFGPVNTSAILEGAPAVPIAASFRQSRAEPSQALRPRPGCSAAPPSPLCHAQHPEGGCADKPAVQKAWRCSGSEGVGMTVRALTQIGNLTAPGTFVSSYSCSYATMPVSTTDVDYSGITRPQTTVEDTTITLYVPDYVTGGGGLSPDLVLTISGLSSTAFTATSMFEGPVIINETSGSQFGSTASVETITIRGRNFGPKYGFDNTTHKYKTGVTMNASYAQVNIDNLTASSTNYIVVASPTYMTFTQTPASSTSPYTTQDADITVYMLCSGTTIDTCASSGTTGNDKFDYSGPTISGSSQVTTAGGSVNINGANFGGTGDTYITSVTICANAACSLTHACSSPTVTSNSRITCTLAASGSSAYAVKSDIVVVMNGLTGTGTRAFSWAAPTLTNVTTVAAAGGTMTLIGTNLGAYPGAVAITATGTSSTYTCTDIAFTTADTTITCTMSAGMGTGLTITLTLSSDTGYSKSVTLASALSYDAPVVTSASSTSTSGGTVTIIGYNFGTDASLISAIVNGQTLTSLNLTVSDTTLVGTYGQAGTGANLAVIVTADTQSSATANVFNYSSPTITSVVSPAPAIYGSSTITIEGTNFGPTTTTALTINATGTPSAVIDSCTVTTADTRIECTTNPGGGCIDSTVTSYYVGCGTSARDLTVNVNGLSVTKSSALTFGPPTISSIYGSSTGSGSSNQISFHMSTYDVMQIVGYNFGSAAATEGSTMYFASICPKTHIDNCTWPADYSNATAVTKSSSTLLTATFDALTCGYSCVNKNYSVLVGIGDQTSGTSGSAVVQTFLGPTLSSYTPTTGTGTAGGTITVSGLRFGPTGTARIGTLTWNYDVNAVGTATSYAASAVSATVSTKNTAMTFVVPEGTGSKPFRWSFSNLADTVLSTGTLTFTYDAPTVSAVSAPPVSGGTIYINGTNFGPLGSTVNNVTVNGTECTSPAVTVAHTQISCIVAAGTGVDLNLTLYVDGQVSSQAVNGTSFVSYSGPTITSVENITTNYQVAASTVHQAAGYNYTAGWVKITGSNFGFLGDAVTTVYVGAILCSFPYVTVYNTEIQCQLGTSYTEGYTAGSGSGTNYNVNLTLSTGLTTSMDSAFTYLNPTVTAVTAVSYFGGDVVTLTGTNFGCSEFGKHVVPYTCTQCVLPASYTSTRAVTVNSKDATNVTLSVIHTEVTFLAPAMLDLLNILNLPLTITVDGLSASTTFSYIGPSITACSEASLFGGLITVTGVNFGPVGGSNVEIIYIGGIVVPLAEALPNVTVANTELQFTAPAGIGQQLNVLLQIRTQDTGTSGNGLLNYRGPRVTGSIGSLTEGGTGTVLGANFGPVGSANINEVKINGADCLNPTVTVENTEIECTVVAGTGGPYDIDLRIADITDSGTGIDMYNYSNPVITDVAPMDQEPGSVITITGSSFGADISKVSITVGAVACKSISMFTNHTQLLCETPDTSGAGFAVVVTVDGLVSDAGSYSTSPPIVTAVSSVGMSGGTVTITGNFFGATGKAYIDWVTLGTSLCRSPQVTTKNTRIMCTASEGLTQNNGGSYSTSDLDGDGYMDVRVSISSQTSGLTGAGLFRFEDATITSFTKVSNLYYGDEVLVTGTNLNSVETAVAITVGDYSAASVTVETNQIRINFAMPVGTGENNEFRMFINNREVLYTELQGSRFFSYSPPIIYPSLTVNLPGTDGGLAYFGGQGFGPIGTSRIQSAEIYDLGMPCRDPNVTQIDRQFSCTVISGTGLNHDVRVTVDGQDSGDSGKDAMSYAAPVIDFVNPNSVRAGGYLYLFGANFGIDRQLISVALMAEALGAAATQPAWQGFACDDVQLIEFHQQIRCTVGVGVGTNIRVRVAVDGLNNTMDENDNLLTYPAPYLYSVTESTTAGGADNGPVTIFGANFGPVGEVYKPLFDSVQLGTSACKDPAVTVADTQIECLPPAGSGFNLDVLVSIGNLDSGTSGNALFSYQTPLIESSTPIPTEGGLVSIIGKNFGEGSTNANLVVKIYDGERCSAGVFGNGFYGDVDGCTPTEGLGEPEGARVIDHNLITFTIGPGTGKDYDLYMERDGLSSETSGNDKFRYELPVVEAVDPRAQPADVTTELTITVTGYNFGTDTSLCSVTIGGRLCDQETLRLYNFPSDTKSEITVKPPYGAGDNLPVVVIVNNQSSLANMEEGTYSYFVPVVESVLPVSTAGGLTTIRGQNFGPEGEIFEVRIADEPCTDAEVSVDGVEITCFVVPGTGTEKDVFVKITNDTNMNSQDSGIGKFSYQAPVIESVDPIQARAGTFVTIIGRNFGTEVSKILLQLGYPSSVGGTEAGTWSSDEYQMLRAHERFLARLPVGYGEDLEVITSVDGQRNVIEGSDKTYTFKYLAPQVMEASVVPTQGGVLTVSGQDFGPIGVAGALDYVYVRYWKDLRTGDPVELDARTGEPLDNNVLPCTDPVVTVDNVEVMCNLSQGVGQSLDVQVSSGGQESEWETVFRYGQPEVHSINPPQAGTGETVNVTGINFGASIDQVELLLDGLPVPAADVSIGVPHTQLQFKVPMGTGTQLSIVVRTPVQQSVAGLMVHTQESIPVKVEGGGSTVFSYNYPVVSQITPSETTGGEVTITGENFGSAGKENLEYVNLYVGGITEPCLNATVSQADTEITCTMPAGAGGGYSVVVRIDSLTNQGGALYSYLGPVVESIRPQKAFPGTMVTIAGRSFGTDPARVSVMIGSEECTNVRILLEHAQIRCDVGESQGSNQSIVMTVSGVSGLAQSSARFTYEKAGCMDPDAENYDAFVTSDDGSCRILGCTSDPDSKANVDDGTCVRDPEVVTLEMKLDYDNEYLPDAEEYNKLIKQDVASQLTDETGQTIIPSRIIVDDVYAGSTVFKLLITDEPDSRAEDLLIALENRVLSNHWNMDVFTLLEMEWENSQRGTVATKESEPRVSQASVIGVCLGIGVVLLWAIFWRKLFLRIAKSCCSSAQDDELDQQALMEVQIMQNQSFQNGNSPSGYKKLDKSGAGEPLAIGV</sequence>
<feature type="domain" description="IPT/TIG" evidence="5">
    <location>
        <begin position="3040"/>
        <end position="3128"/>
    </location>
</feature>
<dbReference type="InterPro" id="IPR002909">
    <property type="entry name" value="IPT_dom"/>
</dbReference>
<dbReference type="PANTHER" id="PTHR31341">
    <property type="entry name" value="IPT/TIG DOMAIN-CONTAINING PROTEIN-RELATED-RELATED"/>
    <property type="match status" value="1"/>
</dbReference>
<feature type="domain" description="IPT/TIG" evidence="5">
    <location>
        <begin position="1668"/>
        <end position="1771"/>
    </location>
</feature>
<comment type="caution">
    <text evidence="6">The sequence shown here is derived from an EMBL/GenBank/DDBJ whole genome shotgun (WGS) entry which is preliminary data.</text>
</comment>
<name>A0AAE0BX86_9CHLO</name>
<evidence type="ECO:0000256" key="4">
    <source>
        <dbReference type="SAM" id="SignalP"/>
    </source>
</evidence>
<feature type="transmembrane region" description="Helical" evidence="3">
    <location>
        <begin position="3788"/>
        <end position="3807"/>
    </location>
</feature>
<evidence type="ECO:0000256" key="2">
    <source>
        <dbReference type="SAM" id="MobiDB-lite"/>
    </source>
</evidence>
<keyword evidence="1" id="KW-0325">Glycoprotein</keyword>
<feature type="chain" id="PRO_5042217353" description="IPT/TIG domain-containing protein" evidence="4">
    <location>
        <begin position="25"/>
        <end position="3868"/>
    </location>
</feature>